<name>A0ABY5SZL8_9SPHN</name>
<gene>
    <name evidence="2" type="ORF">L1F33_01715</name>
</gene>
<evidence type="ECO:0000313" key="2">
    <source>
        <dbReference type="EMBL" id="UVI39704.1"/>
    </source>
</evidence>
<dbReference type="EMBL" id="CP092471">
    <property type="protein sequence ID" value="UVI39704.1"/>
    <property type="molecule type" value="Genomic_DNA"/>
</dbReference>
<organism evidence="2 3">
    <name type="scientific">Qipengyuania spongiae</name>
    <dbReference type="NCBI Taxonomy" id="2909673"/>
    <lineage>
        <taxon>Bacteria</taxon>
        <taxon>Pseudomonadati</taxon>
        <taxon>Pseudomonadota</taxon>
        <taxon>Alphaproteobacteria</taxon>
        <taxon>Sphingomonadales</taxon>
        <taxon>Erythrobacteraceae</taxon>
        <taxon>Qipengyuania</taxon>
    </lineage>
</organism>
<protein>
    <submittedName>
        <fullName evidence="2">Uncharacterized protein</fullName>
    </submittedName>
</protein>
<keyword evidence="1" id="KW-0812">Transmembrane</keyword>
<accession>A0ABY5SZL8</accession>
<dbReference type="RefSeq" id="WP_265559325.1">
    <property type="nucleotide sequence ID" value="NZ_CP092471.1"/>
</dbReference>
<feature type="transmembrane region" description="Helical" evidence="1">
    <location>
        <begin position="6"/>
        <end position="25"/>
    </location>
</feature>
<sequence length="59" mass="6548">MEGFWGIVVVVGPILLIGAIIYATLRNRKANAASERRADIGAKRLREDIEEQPNKQADL</sequence>
<keyword evidence="3" id="KW-1185">Reference proteome</keyword>
<proteinExistence type="predicted"/>
<keyword evidence="1" id="KW-0472">Membrane</keyword>
<evidence type="ECO:0000256" key="1">
    <source>
        <dbReference type="SAM" id="Phobius"/>
    </source>
</evidence>
<reference evidence="2" key="1">
    <citation type="submission" date="2022-02" db="EMBL/GenBank/DDBJ databases">
        <title>Qipengyuania spongiae sp. nov., isolated from marine sponge.</title>
        <authorList>
            <person name="Li Z."/>
            <person name="Zhang M."/>
        </authorList>
    </citation>
    <scope>NUCLEOTIDE SEQUENCE</scope>
    <source>
        <strain evidence="2">PHS-Z21</strain>
    </source>
</reference>
<dbReference type="Proteomes" id="UP001065265">
    <property type="component" value="Chromosome"/>
</dbReference>
<evidence type="ECO:0000313" key="3">
    <source>
        <dbReference type="Proteomes" id="UP001065265"/>
    </source>
</evidence>
<keyword evidence="1" id="KW-1133">Transmembrane helix</keyword>